<dbReference type="GO" id="GO:0005737">
    <property type="term" value="C:cytoplasm"/>
    <property type="evidence" value="ECO:0007669"/>
    <property type="project" value="TreeGrafter"/>
</dbReference>
<evidence type="ECO:0000313" key="6">
    <source>
        <dbReference type="EMBL" id="ORC89158.1"/>
    </source>
</evidence>
<keyword evidence="1" id="KW-0677">Repeat</keyword>
<dbReference type="RefSeq" id="XP_028883224.1">
    <property type="nucleotide sequence ID" value="XM_029025378.1"/>
</dbReference>
<dbReference type="InterPro" id="IPR036278">
    <property type="entry name" value="Sialidase_sf"/>
</dbReference>
<feature type="compositionally biased region" description="Basic and acidic residues" evidence="2">
    <location>
        <begin position="715"/>
        <end position="738"/>
    </location>
</feature>
<dbReference type="GeneID" id="39985158"/>
<feature type="signal peptide" evidence="3">
    <location>
        <begin position="1"/>
        <end position="23"/>
    </location>
</feature>
<protein>
    <submittedName>
        <fullName evidence="6">Trans-sialidase</fullName>
    </submittedName>
</protein>
<dbReference type="InterPro" id="IPR008377">
    <property type="entry name" value="Sialidase_trypan"/>
</dbReference>
<dbReference type="InterPro" id="IPR011040">
    <property type="entry name" value="Sialidase"/>
</dbReference>
<dbReference type="EMBL" id="NBCO01000013">
    <property type="protein sequence ID" value="ORC89158.1"/>
    <property type="molecule type" value="Genomic_DNA"/>
</dbReference>
<keyword evidence="7" id="KW-1185">Reference proteome</keyword>
<accession>A0A1X0NX93</accession>
<dbReference type="VEuPathDB" id="TriTrypDB:TM35_000131620"/>
<organism evidence="6 7">
    <name type="scientific">Trypanosoma theileri</name>
    <dbReference type="NCBI Taxonomy" id="67003"/>
    <lineage>
        <taxon>Eukaryota</taxon>
        <taxon>Discoba</taxon>
        <taxon>Euglenozoa</taxon>
        <taxon>Kinetoplastea</taxon>
        <taxon>Metakinetoplastina</taxon>
        <taxon>Trypanosomatida</taxon>
        <taxon>Trypanosomatidae</taxon>
        <taxon>Trypanosoma</taxon>
    </lineage>
</organism>
<dbReference type="Gene3D" id="2.120.10.10">
    <property type="match status" value="1"/>
</dbReference>
<dbReference type="SUPFAM" id="SSF50939">
    <property type="entry name" value="Sialidases"/>
    <property type="match status" value="1"/>
</dbReference>
<feature type="domain" description="Sialidase" evidence="4">
    <location>
        <begin position="62"/>
        <end position="383"/>
    </location>
</feature>
<reference evidence="6 7" key="1">
    <citation type="submission" date="2017-03" db="EMBL/GenBank/DDBJ databases">
        <title>An alternative strategy for trypanosome survival in the mammalian bloodstream revealed through genome and transcriptome analysis of the ubiquitous bovine parasite Trypanosoma (Megatrypanum) theileri.</title>
        <authorList>
            <person name="Kelly S."/>
            <person name="Ivens A."/>
            <person name="Mott A."/>
            <person name="O'Neill E."/>
            <person name="Emms D."/>
            <person name="Macleod O."/>
            <person name="Voorheis P."/>
            <person name="Matthews J."/>
            <person name="Matthews K."/>
            <person name="Carrington M."/>
        </authorList>
    </citation>
    <scope>NUCLEOTIDE SEQUENCE [LARGE SCALE GENOMIC DNA]</scope>
    <source>
        <strain evidence="6">Edinburgh</strain>
    </source>
</reference>
<sequence length="805" mass="90666">MSHRVVFVLFLLLCCHSSWLTYAQTISGREKSRITLFERNVSTVPFEENGKTVERKVHSFRVPSLIDVDGVMVVIADARYVDSNDNSFIETLSAHSVDDLKTWTTQIAIKNNRVSTTNSRVVDPTIIVKDKKIFVFVGSYNTSNNYWQWHPGTDWDPLLVVGEVSKTNENGEVKATIKWSKPKRVNYGNPPEFRGSPMEQFLGGTGVAIVIQNGTLVYPIQVKNKRGQFFSTIMYSKDDGETWKIGSGVEALGCTEPVILEWEGKLVLNARTDGGYRKVFESTDMGETWVEAVGTLSRVWGNSPTREGPGSQSSFIPVTIEGKRVMLFTHPLNFKGKWERDRLHLWLTDNNRIFDVGQISVGDENAAYSSLLYKNDKLYCLHEVNHNENYSIVFLELKEELNLIKSVVKTWIDQDNNFSSICSSTEPKLVAPREKRCDASFPTAGLVGFLSDKVNNNHWRDAYRCVDAEIAHAEKVPNGLRFKGGYGGGARWPVSKQGQNQRYHFVNHVFTLVATVKIDEQPPETRVPVPLLGVSLVHHDYYKVLGLSYTHDMEWNPIYGTDSYMRTGSWEVNKTYQVVLTVNKRVGSIYIDGKLLYGSPTSLKYRVWRPDVSHFYIGGYKRRNVYSDSRVTVTNVFLYNRALSQDEINTLLLNKGSDVEAIKKKPTEVVPRDSVRPPKRKENKPRAETRQKRSTDGTSSSNNIGTAVDAARGGNDMRNDVWTETPESKNEEPPKNTIDDTIDDTIDGAHESTETPTETTDQIAGALNAYLNGKSELPTGDGSFYFVPRLPLLALLGSTFIVALF</sequence>
<dbReference type="GO" id="GO:0006689">
    <property type="term" value="P:ganglioside catabolic process"/>
    <property type="evidence" value="ECO:0007669"/>
    <property type="project" value="TreeGrafter"/>
</dbReference>
<evidence type="ECO:0000256" key="2">
    <source>
        <dbReference type="SAM" id="MobiDB-lite"/>
    </source>
</evidence>
<evidence type="ECO:0000259" key="4">
    <source>
        <dbReference type="Pfam" id="PF13859"/>
    </source>
</evidence>
<gene>
    <name evidence="6" type="ORF">TM35_000131620</name>
</gene>
<dbReference type="Proteomes" id="UP000192257">
    <property type="component" value="Unassembled WGS sequence"/>
</dbReference>
<dbReference type="CDD" id="cd15482">
    <property type="entry name" value="Sialidase_non-viral"/>
    <property type="match status" value="1"/>
</dbReference>
<feature type="domain" description="Trans-sialidase C-terminal" evidence="5">
    <location>
        <begin position="442"/>
        <end position="645"/>
    </location>
</feature>
<dbReference type="InterPro" id="IPR013320">
    <property type="entry name" value="ConA-like_dom_sf"/>
</dbReference>
<feature type="region of interest" description="Disordered" evidence="2">
    <location>
        <begin position="664"/>
        <end position="743"/>
    </location>
</feature>
<feature type="compositionally biased region" description="Basic and acidic residues" evidence="2">
    <location>
        <begin position="684"/>
        <end position="695"/>
    </location>
</feature>
<dbReference type="AlphaFoldDB" id="A0A1X0NX93"/>
<dbReference type="GO" id="GO:0004308">
    <property type="term" value="F:exo-alpha-sialidase activity"/>
    <property type="evidence" value="ECO:0007669"/>
    <property type="project" value="InterPro"/>
</dbReference>
<dbReference type="PANTHER" id="PTHR10628:SF30">
    <property type="entry name" value="EXO-ALPHA-SIALIDASE"/>
    <property type="match status" value="1"/>
</dbReference>
<feature type="compositionally biased region" description="Basic and acidic residues" evidence="2">
    <location>
        <begin position="664"/>
        <end position="676"/>
    </location>
</feature>
<feature type="chain" id="PRO_5013343897" evidence="3">
    <location>
        <begin position="24"/>
        <end position="805"/>
    </location>
</feature>
<keyword evidence="3" id="KW-0732">Signal</keyword>
<comment type="caution">
    <text evidence="6">The sequence shown here is derived from an EMBL/GenBank/DDBJ whole genome shotgun (WGS) entry which is preliminary data.</text>
</comment>
<evidence type="ECO:0000256" key="1">
    <source>
        <dbReference type="ARBA" id="ARBA00022737"/>
    </source>
</evidence>
<dbReference type="GO" id="GO:0016020">
    <property type="term" value="C:membrane"/>
    <property type="evidence" value="ECO:0007669"/>
    <property type="project" value="TreeGrafter"/>
</dbReference>
<dbReference type="Gene3D" id="2.60.120.200">
    <property type="match status" value="1"/>
</dbReference>
<dbReference type="GO" id="GO:0009313">
    <property type="term" value="P:oligosaccharide catabolic process"/>
    <property type="evidence" value="ECO:0007669"/>
    <property type="project" value="TreeGrafter"/>
</dbReference>
<dbReference type="PRINTS" id="PR01803">
    <property type="entry name" value="TCSIALIDASE"/>
</dbReference>
<name>A0A1X0NX93_9TRYP</name>
<proteinExistence type="predicted"/>
<dbReference type="PANTHER" id="PTHR10628">
    <property type="entry name" value="SIALIDASE"/>
    <property type="match status" value="1"/>
</dbReference>
<feature type="compositionally biased region" description="Polar residues" evidence="2">
    <location>
        <begin position="696"/>
        <end position="705"/>
    </location>
</feature>
<dbReference type="Pfam" id="PF13859">
    <property type="entry name" value="BNR_3"/>
    <property type="match status" value="1"/>
</dbReference>
<evidence type="ECO:0000313" key="7">
    <source>
        <dbReference type="Proteomes" id="UP000192257"/>
    </source>
</evidence>
<evidence type="ECO:0000259" key="5">
    <source>
        <dbReference type="Pfam" id="PF22925"/>
    </source>
</evidence>
<dbReference type="SUPFAM" id="SSF49899">
    <property type="entry name" value="Concanavalin A-like lectins/glucanases"/>
    <property type="match status" value="1"/>
</dbReference>
<evidence type="ECO:0000256" key="3">
    <source>
        <dbReference type="SAM" id="SignalP"/>
    </source>
</evidence>
<dbReference type="OrthoDB" id="241759at2759"/>
<dbReference type="Pfam" id="PF22925">
    <property type="entry name" value="TS_C"/>
    <property type="match status" value="1"/>
</dbReference>
<dbReference type="InterPro" id="IPR026856">
    <property type="entry name" value="Sialidase_fam"/>
</dbReference>
<dbReference type="InterPro" id="IPR055239">
    <property type="entry name" value="TS_C"/>
</dbReference>